<sequence length="506" mass="57441">MKLSAYLKNIDSVIAAAIGYYAIYLFTKYNGIGISPDSIMYTSAARSLHADGALTTFNGHPIVDFPVFYPIFLGLTFFISGIDPVVAGPVINGLLFAGVILISGLLMQHFAAKSTIYKWLVLGAIILSPALLQIYTYLWSETLFIFLVFAFFITFSQYLKTHTYITLVVAALVAGISCITRYAGITVIGTGCLLLLIENALPFKERWKRIFIFGAISCSLLIANLIRNRIMSGTGTGPREASITGFWQNMIYFGGTIVDWITIPSEADSVALVVGIITIVALMVALWFHAFRRNLNNYLIISITFSLIYGLFIVLSSTFSRYERINDRLLAPMYIPTIWALTWWIIHMPKRWSQAAKIPVYVFLGICALVIEYRLYKVDYQRWDDQREYGNPGYADDDWKDSGLVKYMRSNGAFFKTNAPIYSDAPEAVYFLGGHTGTRLLPHRYFPKTVEKFLDQKHYYLIWFDNLDNPELINLKYIQQKKTLKKLQQFADGSIYEYSESDQPAK</sequence>
<protein>
    <recommendedName>
        <fullName evidence="11">Glycosyltransferase RgtA/B/C/D-like domain-containing protein</fullName>
    </recommendedName>
</protein>
<feature type="transmembrane region" description="Helical" evidence="8">
    <location>
        <begin position="67"/>
        <end position="86"/>
    </location>
</feature>
<organism evidence="9 10">
    <name type="scientific">Mucilaginibacter polytrichastri</name>
    <dbReference type="NCBI Taxonomy" id="1302689"/>
    <lineage>
        <taxon>Bacteria</taxon>
        <taxon>Pseudomonadati</taxon>
        <taxon>Bacteroidota</taxon>
        <taxon>Sphingobacteriia</taxon>
        <taxon>Sphingobacteriales</taxon>
        <taxon>Sphingobacteriaceae</taxon>
        <taxon>Mucilaginibacter</taxon>
    </lineage>
</organism>
<keyword evidence="10" id="KW-1185">Reference proteome</keyword>
<comment type="subcellular location">
    <subcellularLocation>
        <location evidence="1">Cell membrane</location>
        <topology evidence="1">Multi-pass membrane protein</topology>
    </subcellularLocation>
</comment>
<dbReference type="GO" id="GO:0005886">
    <property type="term" value="C:plasma membrane"/>
    <property type="evidence" value="ECO:0007669"/>
    <property type="project" value="UniProtKB-SubCell"/>
</dbReference>
<dbReference type="Proteomes" id="UP000186720">
    <property type="component" value="Unassembled WGS sequence"/>
</dbReference>
<evidence type="ECO:0000313" key="9">
    <source>
        <dbReference type="EMBL" id="OKS87051.1"/>
    </source>
</evidence>
<feature type="transmembrane region" description="Helical" evidence="8">
    <location>
        <begin position="93"/>
        <end position="110"/>
    </location>
</feature>
<feature type="transmembrane region" description="Helical" evidence="8">
    <location>
        <begin position="165"/>
        <end position="197"/>
    </location>
</feature>
<feature type="transmembrane region" description="Helical" evidence="8">
    <location>
        <begin position="329"/>
        <end position="346"/>
    </location>
</feature>
<dbReference type="RefSeq" id="WP_074489716.1">
    <property type="nucleotide sequence ID" value="NZ_FPAM01000005.1"/>
</dbReference>
<keyword evidence="4" id="KW-0808">Transferase</keyword>
<name>A0A1Q5ZZ72_9SPHI</name>
<dbReference type="AlphaFoldDB" id="A0A1Q5ZZ72"/>
<accession>A0A1Q5ZZ72</accession>
<feature type="transmembrane region" description="Helical" evidence="8">
    <location>
        <begin position="142"/>
        <end position="159"/>
    </location>
</feature>
<reference evidence="9 10" key="1">
    <citation type="submission" date="2016-11" db="EMBL/GenBank/DDBJ databases">
        <title>Whole Genome Sequencing of Mucilaginibacter polytrichastri RG4-7(T) isolated from the moss sample.</title>
        <authorList>
            <person name="Li Y."/>
        </authorList>
    </citation>
    <scope>NUCLEOTIDE SEQUENCE [LARGE SCALE GENOMIC DNA]</scope>
    <source>
        <strain evidence="9 10">RG4-7</strain>
    </source>
</reference>
<proteinExistence type="predicted"/>
<dbReference type="PANTHER" id="PTHR33908">
    <property type="entry name" value="MANNOSYLTRANSFERASE YKCB-RELATED"/>
    <property type="match status" value="1"/>
</dbReference>
<evidence type="ECO:0000256" key="7">
    <source>
        <dbReference type="ARBA" id="ARBA00023136"/>
    </source>
</evidence>
<evidence type="ECO:0000256" key="4">
    <source>
        <dbReference type="ARBA" id="ARBA00022679"/>
    </source>
</evidence>
<keyword evidence="3" id="KW-0328">Glycosyltransferase</keyword>
<gene>
    <name evidence="9" type="ORF">RG47T_2510</name>
</gene>
<keyword evidence="7 8" id="KW-0472">Membrane</keyword>
<evidence type="ECO:0000256" key="2">
    <source>
        <dbReference type="ARBA" id="ARBA00022475"/>
    </source>
</evidence>
<dbReference type="EMBL" id="MPPL01000001">
    <property type="protein sequence ID" value="OKS87051.1"/>
    <property type="molecule type" value="Genomic_DNA"/>
</dbReference>
<feature type="transmembrane region" description="Helical" evidence="8">
    <location>
        <begin position="12"/>
        <end position="32"/>
    </location>
</feature>
<keyword evidence="6 8" id="KW-1133">Transmembrane helix</keyword>
<feature type="transmembrane region" description="Helical" evidence="8">
    <location>
        <begin position="358"/>
        <end position="376"/>
    </location>
</feature>
<keyword evidence="2" id="KW-1003">Cell membrane</keyword>
<dbReference type="GO" id="GO:0016763">
    <property type="term" value="F:pentosyltransferase activity"/>
    <property type="evidence" value="ECO:0007669"/>
    <property type="project" value="TreeGrafter"/>
</dbReference>
<evidence type="ECO:0000256" key="1">
    <source>
        <dbReference type="ARBA" id="ARBA00004651"/>
    </source>
</evidence>
<feature type="transmembrane region" description="Helical" evidence="8">
    <location>
        <begin position="297"/>
        <end position="317"/>
    </location>
</feature>
<evidence type="ECO:0000256" key="5">
    <source>
        <dbReference type="ARBA" id="ARBA00022692"/>
    </source>
</evidence>
<dbReference type="GO" id="GO:0009103">
    <property type="term" value="P:lipopolysaccharide biosynthetic process"/>
    <property type="evidence" value="ECO:0007669"/>
    <property type="project" value="UniProtKB-ARBA"/>
</dbReference>
<evidence type="ECO:0008006" key="11">
    <source>
        <dbReference type="Google" id="ProtNLM"/>
    </source>
</evidence>
<feature type="transmembrane region" description="Helical" evidence="8">
    <location>
        <begin position="116"/>
        <end position="135"/>
    </location>
</feature>
<dbReference type="PANTHER" id="PTHR33908:SF11">
    <property type="entry name" value="MEMBRANE PROTEIN"/>
    <property type="match status" value="1"/>
</dbReference>
<keyword evidence="5 8" id="KW-0812">Transmembrane</keyword>
<evidence type="ECO:0000256" key="8">
    <source>
        <dbReference type="SAM" id="Phobius"/>
    </source>
</evidence>
<feature type="transmembrane region" description="Helical" evidence="8">
    <location>
        <begin position="209"/>
        <end position="226"/>
    </location>
</feature>
<dbReference type="STRING" id="1302689.RG47T_2510"/>
<evidence type="ECO:0000256" key="6">
    <source>
        <dbReference type="ARBA" id="ARBA00022989"/>
    </source>
</evidence>
<feature type="transmembrane region" description="Helical" evidence="8">
    <location>
        <begin position="270"/>
        <end position="291"/>
    </location>
</feature>
<dbReference type="OrthoDB" id="9123883at2"/>
<comment type="caution">
    <text evidence="9">The sequence shown here is derived from an EMBL/GenBank/DDBJ whole genome shotgun (WGS) entry which is preliminary data.</text>
</comment>
<evidence type="ECO:0000313" key="10">
    <source>
        <dbReference type="Proteomes" id="UP000186720"/>
    </source>
</evidence>
<evidence type="ECO:0000256" key="3">
    <source>
        <dbReference type="ARBA" id="ARBA00022676"/>
    </source>
</evidence>
<dbReference type="InterPro" id="IPR050297">
    <property type="entry name" value="LipidA_mod_glycosyltrf_83"/>
</dbReference>